<protein>
    <submittedName>
        <fullName evidence="7">G558 protein</fullName>
    </submittedName>
</protein>
<evidence type="ECO:0000256" key="5">
    <source>
        <dbReference type="ARBA" id="ARBA00023136"/>
    </source>
</evidence>
<name>A0ABP1FG02_9CHLO</name>
<sequence length="176" mass="19363">MDKLFDSFSGCPNCIPADLLISPSVLQYWEEKAKAYGPGISGALFGGGWWFWVDACAASHTQVPFVQYLPGIVATLALIMINAIRRDELEEYDPFDEGVFCRSRFWLFISYVVSFASVVGAVWVLLGHYALNPDVPTVWPGIAGLFQVTLILGSALLFWVARTPSSESSYSGYGAF</sequence>
<keyword evidence="8" id="KW-1185">Reference proteome</keyword>
<evidence type="ECO:0000313" key="8">
    <source>
        <dbReference type="Proteomes" id="UP001497392"/>
    </source>
</evidence>
<dbReference type="InterPro" id="IPR007919">
    <property type="entry name" value="UPF0220"/>
</dbReference>
<keyword evidence="5 6" id="KW-0472">Membrane</keyword>
<organism evidence="7 8">
    <name type="scientific">Coccomyxa viridis</name>
    <dbReference type="NCBI Taxonomy" id="1274662"/>
    <lineage>
        <taxon>Eukaryota</taxon>
        <taxon>Viridiplantae</taxon>
        <taxon>Chlorophyta</taxon>
        <taxon>core chlorophytes</taxon>
        <taxon>Trebouxiophyceae</taxon>
        <taxon>Trebouxiophyceae incertae sedis</taxon>
        <taxon>Coccomyxaceae</taxon>
        <taxon>Coccomyxa</taxon>
    </lineage>
</organism>
<feature type="transmembrane region" description="Helical" evidence="6">
    <location>
        <begin position="35"/>
        <end position="53"/>
    </location>
</feature>
<keyword evidence="4 6" id="KW-1133">Transmembrane helix</keyword>
<evidence type="ECO:0000256" key="2">
    <source>
        <dbReference type="ARBA" id="ARBA00005335"/>
    </source>
</evidence>
<evidence type="ECO:0000313" key="7">
    <source>
        <dbReference type="EMBL" id="CAL5218828.1"/>
    </source>
</evidence>
<accession>A0ABP1FG02</accession>
<dbReference type="Pfam" id="PF05255">
    <property type="entry name" value="UPF0220"/>
    <property type="match status" value="1"/>
</dbReference>
<feature type="transmembrane region" description="Helical" evidence="6">
    <location>
        <begin position="65"/>
        <end position="84"/>
    </location>
</feature>
<evidence type="ECO:0000256" key="1">
    <source>
        <dbReference type="ARBA" id="ARBA00004141"/>
    </source>
</evidence>
<dbReference type="PANTHER" id="PTHR13180">
    <property type="entry name" value="SMALL MEMBRANE PROTEIN-RELATED"/>
    <property type="match status" value="1"/>
</dbReference>
<comment type="caution">
    <text evidence="7">The sequence shown here is derived from an EMBL/GenBank/DDBJ whole genome shotgun (WGS) entry which is preliminary data.</text>
</comment>
<proteinExistence type="inferred from homology"/>
<feature type="transmembrane region" description="Helical" evidence="6">
    <location>
        <begin position="105"/>
        <end position="126"/>
    </location>
</feature>
<evidence type="ECO:0000256" key="3">
    <source>
        <dbReference type="ARBA" id="ARBA00022692"/>
    </source>
</evidence>
<comment type="similarity">
    <text evidence="2">Belongs to the UPF0220 family.</text>
</comment>
<dbReference type="Proteomes" id="UP001497392">
    <property type="component" value="Unassembled WGS sequence"/>
</dbReference>
<comment type="subcellular location">
    <subcellularLocation>
        <location evidence="1">Membrane</location>
        <topology evidence="1">Multi-pass membrane protein</topology>
    </subcellularLocation>
</comment>
<evidence type="ECO:0000256" key="6">
    <source>
        <dbReference type="SAM" id="Phobius"/>
    </source>
</evidence>
<keyword evidence="3 6" id="KW-0812">Transmembrane</keyword>
<evidence type="ECO:0000256" key="4">
    <source>
        <dbReference type="ARBA" id="ARBA00022989"/>
    </source>
</evidence>
<feature type="transmembrane region" description="Helical" evidence="6">
    <location>
        <begin position="138"/>
        <end position="161"/>
    </location>
</feature>
<dbReference type="EMBL" id="CAXHTA020000001">
    <property type="protein sequence ID" value="CAL5218828.1"/>
    <property type="molecule type" value="Genomic_DNA"/>
</dbReference>
<reference evidence="7 8" key="1">
    <citation type="submission" date="2024-06" db="EMBL/GenBank/DDBJ databases">
        <authorList>
            <person name="Kraege A."/>
            <person name="Thomma B."/>
        </authorList>
    </citation>
    <scope>NUCLEOTIDE SEQUENCE [LARGE SCALE GENOMIC DNA]</scope>
</reference>
<gene>
    <name evidence="7" type="primary">g558</name>
    <name evidence="7" type="ORF">VP750_LOCUS487</name>
</gene>